<reference evidence="2 3" key="1">
    <citation type="submission" date="2019-04" db="EMBL/GenBank/DDBJ databases">
        <title>Pedobacter sp. AR-3-17 sp. nov., isolated from Arctic soil.</title>
        <authorList>
            <person name="Dahal R.H."/>
            <person name="Kim D.-U."/>
        </authorList>
    </citation>
    <scope>NUCLEOTIDE SEQUENCE [LARGE SCALE GENOMIC DNA]</scope>
    <source>
        <strain evidence="2 3">AR-3-17</strain>
    </source>
</reference>
<dbReference type="Proteomes" id="UP000308181">
    <property type="component" value="Unassembled WGS sequence"/>
</dbReference>
<dbReference type="EMBL" id="SWBP01000003">
    <property type="protein sequence ID" value="TKB97543.1"/>
    <property type="molecule type" value="Genomic_DNA"/>
</dbReference>
<comment type="caution">
    <text evidence="2">The sequence shown here is derived from an EMBL/GenBank/DDBJ whole genome shotgun (WGS) entry which is preliminary data.</text>
</comment>
<evidence type="ECO:0000313" key="3">
    <source>
        <dbReference type="Proteomes" id="UP000308181"/>
    </source>
</evidence>
<sequence length="884" mass="99719">MILKFTYIFFTYLLLFVHIGTKASTLFQQDTTKKIGAEKTFSSPDSIRTDTLKKNSKQSQINDVIKFTAADSSVYDAKNNVWYLYGKARVTYGEKEVDAGFIKLNQKDNTIFAKGKIDSLGRFSGLPIFKDPEQGALTADSVFYNFKTSKGKIYQVYTEQEGGYITGGKIKKQQNEEIHLKGVTYSTCNLPNPHQHFGIVITKGIATENQIITGPAYLVIEDVPIPLVLPFGFFPKPNKRASGIILPQVGEDATLGFFLRDFGYYIGLNDYWDLTLKGGIYSKGSYEANAASRYTKRYKYSGNLFFSYSSRKFGVEGTPEFENPTKDFRIQWSHQQNPNARPGSTFGASVNASTSGAFRNVPGNNFNSIIQNQLSSSISYSKTWANSPFNLSTALTHSQNLTSRTVTLGLPSLNFGMSTLNPFDKKDRIGEQKWYQRIAVGYSLQADNQLNTTDSLLFKKETLSKIRSGIQHNIPISMSSKVLKYFQFSQNLNYSEKWYFQTIRKNYIARPTTTGTKDSLGIDTIPGFRRASDYSLGGGLSTKIYGTVNFKKGKLVAIRHVFTPNVGFSYRPDFGQPKYNYYDSVQLDQSGRRQAYSIFENSLYGGPGQGKSAAITFGLENNIEIKMKSSKDTTNSGIKKIPILQGLSLNGSYNFVADSLKLSQLGFSGRTFFTEKLGISFYGNLDPYVFQKEIVSGQLVGRTINKYRWEQGKLPRLTNFGFSFDYSLNSNTLGKNNKANNPPTGNSPDLFNRVNAEQADQLRQISRNSNAFVDFNVPWNLSFYYNFSYSNTGLTKALVQTLNANGDFSLTPKWKVQFNSGYDFQNKAISLTSFSIYRDLHCWDMAIRWIPFGPFQSYNVDLKVKASILQDLKLSKRREYYNQF</sequence>
<feature type="domain" description="LPS-assembly protein LptD central" evidence="1">
    <location>
        <begin position="211"/>
        <end position="688"/>
    </location>
</feature>
<evidence type="ECO:0000313" key="2">
    <source>
        <dbReference type="EMBL" id="TKB97543.1"/>
    </source>
</evidence>
<proteinExistence type="predicted"/>
<dbReference type="GO" id="GO:0009279">
    <property type="term" value="C:cell outer membrane"/>
    <property type="evidence" value="ECO:0007669"/>
    <property type="project" value="TreeGrafter"/>
</dbReference>
<dbReference type="InterPro" id="IPR045659">
    <property type="entry name" value="LptD_2"/>
</dbReference>
<dbReference type="AlphaFoldDB" id="A0A4U1C0Y5"/>
<dbReference type="PANTHER" id="PTHR30189">
    <property type="entry name" value="LPS-ASSEMBLY PROTEIN"/>
    <property type="match status" value="1"/>
</dbReference>
<accession>A0A4U1C0Y5</accession>
<protein>
    <submittedName>
        <fullName evidence="2">LPS-assembly protein LptD</fullName>
    </submittedName>
</protein>
<dbReference type="OrthoDB" id="9802320at2"/>
<gene>
    <name evidence="2" type="ORF">FA046_09215</name>
</gene>
<name>A0A4U1C0Y5_9SPHI</name>
<dbReference type="PANTHER" id="PTHR30189:SF1">
    <property type="entry name" value="LPS-ASSEMBLY PROTEIN LPTD"/>
    <property type="match status" value="1"/>
</dbReference>
<dbReference type="GO" id="GO:1990351">
    <property type="term" value="C:transporter complex"/>
    <property type="evidence" value="ECO:0007669"/>
    <property type="project" value="TreeGrafter"/>
</dbReference>
<organism evidence="2 3">
    <name type="scientific">Pedobacter cryophilus</name>
    <dbReference type="NCBI Taxonomy" id="2571271"/>
    <lineage>
        <taxon>Bacteria</taxon>
        <taxon>Pseudomonadati</taxon>
        <taxon>Bacteroidota</taxon>
        <taxon>Sphingobacteriia</taxon>
        <taxon>Sphingobacteriales</taxon>
        <taxon>Sphingobacteriaceae</taxon>
        <taxon>Pedobacter</taxon>
    </lineage>
</organism>
<dbReference type="InterPro" id="IPR050218">
    <property type="entry name" value="LptD"/>
</dbReference>
<dbReference type="Pfam" id="PF19838">
    <property type="entry name" value="LptD_2"/>
    <property type="match status" value="1"/>
</dbReference>
<evidence type="ECO:0000259" key="1">
    <source>
        <dbReference type="Pfam" id="PF19838"/>
    </source>
</evidence>
<keyword evidence="3" id="KW-1185">Reference proteome</keyword>